<evidence type="ECO:0000256" key="3">
    <source>
        <dbReference type="SAM" id="SignalP"/>
    </source>
</evidence>
<evidence type="ECO:0000313" key="5">
    <source>
        <dbReference type="Proteomes" id="UP000236910"/>
    </source>
</evidence>
<evidence type="ECO:0000256" key="1">
    <source>
        <dbReference type="ARBA" id="ARBA00004418"/>
    </source>
</evidence>
<evidence type="ECO:0000313" key="4">
    <source>
        <dbReference type="EMBL" id="PMP83769.1"/>
    </source>
</evidence>
<dbReference type="Gene3D" id="3.40.190.10">
    <property type="entry name" value="Periplasmic binding protein-like II"/>
    <property type="match status" value="3"/>
</dbReference>
<dbReference type="AlphaFoldDB" id="A0A2J6X8X8"/>
<comment type="similarity">
    <text evidence="2">Belongs to the bacterial solute-binding protein 1 family.</text>
</comment>
<dbReference type="Proteomes" id="UP000236910">
    <property type="component" value="Unassembled WGS sequence"/>
</dbReference>
<dbReference type="SUPFAM" id="SSF53850">
    <property type="entry name" value="Periplasmic binding protein-like II"/>
    <property type="match status" value="1"/>
</dbReference>
<protein>
    <submittedName>
        <fullName evidence="4">Sugar ABC transporter substrate-binding protein</fullName>
    </submittedName>
</protein>
<dbReference type="InterPro" id="IPR006059">
    <property type="entry name" value="SBP"/>
</dbReference>
<dbReference type="InterPro" id="IPR050490">
    <property type="entry name" value="Bact_solute-bd_prot1"/>
</dbReference>
<dbReference type="EMBL" id="PNIX01000069">
    <property type="protein sequence ID" value="PMP83769.1"/>
    <property type="molecule type" value="Genomic_DNA"/>
</dbReference>
<accession>A0A2J6X8X8</accession>
<evidence type="ECO:0000256" key="2">
    <source>
        <dbReference type="ARBA" id="ARBA00008520"/>
    </source>
</evidence>
<dbReference type="PANTHER" id="PTHR43649:SF14">
    <property type="entry name" value="BLR3389 PROTEIN"/>
    <property type="match status" value="1"/>
</dbReference>
<name>A0A2J6X8X8_9BACT</name>
<comment type="caution">
    <text evidence="4">The sequence shown here is derived from an EMBL/GenBank/DDBJ whole genome shotgun (WGS) entry which is preliminary data.</text>
</comment>
<sequence length="440" mass="48423">MKKLVIVVLLISVLLLSFAAFANTVQLPAYNGPAVTLTFWSWVPGLDHAIALFEKAYPNIKINWTNVGTGQAEYNKLLTALTAGSGAPDVVQIEYQMLPTFISYGGLVDLSKYGANNYKSLFVPWTWKQVSQGNAVYAIPQDTGPYSFAYNKAVFDKYGLTVPKTWDEYAADAKKLYEVSNGKVVLGNFDAAGTGNISWLIGLVWAAGGHWWELQGNTWVQTINSPTTLKVVNFWGNLIKKGYISTYAPWTTDWYNAMSEGKVASIMSPAWMPALLAQNLSSSNAGNWRIAPLPQWPGMPFTSGNWGGSTDAVTIQSKYPEAAFIFALWLNTNEEACVLDNQYGGLFPASYAGLEAPALHDTTTAIDQFFGGQDVNQFSFDASKAVNTDFAWAPWLNYVYNESSKDMNDAISGKITWEQAFDQLQNASLNYAKSQGFNVK</sequence>
<organism evidence="4 5">
    <name type="scientific">Caldisericum exile</name>
    <dbReference type="NCBI Taxonomy" id="693075"/>
    <lineage>
        <taxon>Bacteria</taxon>
        <taxon>Pseudomonadati</taxon>
        <taxon>Caldisericota/Cryosericota group</taxon>
        <taxon>Caldisericota</taxon>
        <taxon>Caldisericia</taxon>
        <taxon>Caldisericales</taxon>
        <taxon>Caldisericaceae</taxon>
        <taxon>Caldisericum</taxon>
    </lineage>
</organism>
<dbReference type="CDD" id="cd13585">
    <property type="entry name" value="PBP2_TMBP_like"/>
    <property type="match status" value="1"/>
</dbReference>
<dbReference type="Pfam" id="PF01547">
    <property type="entry name" value="SBP_bac_1"/>
    <property type="match status" value="1"/>
</dbReference>
<dbReference type="GO" id="GO:0042597">
    <property type="term" value="C:periplasmic space"/>
    <property type="evidence" value="ECO:0007669"/>
    <property type="project" value="UniProtKB-SubCell"/>
</dbReference>
<feature type="signal peptide" evidence="3">
    <location>
        <begin position="1"/>
        <end position="22"/>
    </location>
</feature>
<gene>
    <name evidence="4" type="ORF">C0175_01180</name>
</gene>
<feature type="chain" id="PRO_5014438347" evidence="3">
    <location>
        <begin position="23"/>
        <end position="440"/>
    </location>
</feature>
<comment type="subcellular location">
    <subcellularLocation>
        <location evidence="1">Periplasm</location>
    </subcellularLocation>
</comment>
<proteinExistence type="inferred from homology"/>
<dbReference type="PANTHER" id="PTHR43649">
    <property type="entry name" value="ARABINOSE-BINDING PROTEIN-RELATED"/>
    <property type="match status" value="1"/>
</dbReference>
<keyword evidence="3" id="KW-0732">Signal</keyword>
<reference evidence="4 5" key="1">
    <citation type="submission" date="2018-01" db="EMBL/GenBank/DDBJ databases">
        <title>Metagenomic assembled genomes from two thermal pools in the Uzon Caldera, Kamchatka, Russia.</title>
        <authorList>
            <person name="Wilkins L."/>
            <person name="Ettinger C."/>
        </authorList>
    </citation>
    <scope>NUCLEOTIDE SEQUENCE [LARGE SCALE GENOMIC DNA]</scope>
    <source>
        <strain evidence="4">ARK-10</strain>
    </source>
</reference>